<keyword evidence="1" id="KW-0472">Membrane</keyword>
<keyword evidence="1" id="KW-1133">Transmembrane helix</keyword>
<keyword evidence="3" id="KW-1185">Reference proteome</keyword>
<reference evidence="2 3" key="1">
    <citation type="submission" date="2021-06" db="EMBL/GenBank/DDBJ databases">
        <title>A haploid diamondback moth (Plutella xylostella L.) genome assembly resolves 31 chromosomes and identifies a diamide resistance mutation.</title>
        <authorList>
            <person name="Ward C.M."/>
            <person name="Perry K.D."/>
            <person name="Baker G."/>
            <person name="Powis K."/>
            <person name="Heckel D.G."/>
            <person name="Baxter S.W."/>
        </authorList>
    </citation>
    <scope>NUCLEOTIDE SEQUENCE [LARGE SCALE GENOMIC DNA]</scope>
    <source>
        <strain evidence="2 3">LV</strain>
        <tissue evidence="2">Single pupa</tissue>
    </source>
</reference>
<dbReference type="Proteomes" id="UP000823941">
    <property type="component" value="Chromosome 29"/>
</dbReference>
<evidence type="ECO:0000313" key="2">
    <source>
        <dbReference type="EMBL" id="KAG7295725.1"/>
    </source>
</evidence>
<accession>A0ABQ7PTH9</accession>
<sequence>MKRAQCLFSCNSFGDYQFEQASRGDCLPGDHYALLAREFLKLESHWSKVINFYWFFYWSKLKTLVSLFIFFLSLFNNGLDKIVPMGYQNQINKLPETSFGRTRSLGDMIN</sequence>
<gene>
    <name evidence="2" type="ORF">JYU34_020767</name>
</gene>
<dbReference type="EMBL" id="JAHIBW010000029">
    <property type="protein sequence ID" value="KAG7295725.1"/>
    <property type="molecule type" value="Genomic_DNA"/>
</dbReference>
<organism evidence="2 3">
    <name type="scientific">Plutella xylostella</name>
    <name type="common">Diamondback moth</name>
    <name type="synonym">Plutella maculipennis</name>
    <dbReference type="NCBI Taxonomy" id="51655"/>
    <lineage>
        <taxon>Eukaryota</taxon>
        <taxon>Metazoa</taxon>
        <taxon>Ecdysozoa</taxon>
        <taxon>Arthropoda</taxon>
        <taxon>Hexapoda</taxon>
        <taxon>Insecta</taxon>
        <taxon>Pterygota</taxon>
        <taxon>Neoptera</taxon>
        <taxon>Endopterygota</taxon>
        <taxon>Lepidoptera</taxon>
        <taxon>Glossata</taxon>
        <taxon>Ditrysia</taxon>
        <taxon>Yponomeutoidea</taxon>
        <taxon>Plutellidae</taxon>
        <taxon>Plutella</taxon>
    </lineage>
</organism>
<evidence type="ECO:0000256" key="1">
    <source>
        <dbReference type="SAM" id="Phobius"/>
    </source>
</evidence>
<protein>
    <submittedName>
        <fullName evidence="2">Uncharacterized protein</fullName>
    </submittedName>
</protein>
<comment type="caution">
    <text evidence="2">The sequence shown here is derived from an EMBL/GenBank/DDBJ whole genome shotgun (WGS) entry which is preliminary data.</text>
</comment>
<evidence type="ECO:0000313" key="3">
    <source>
        <dbReference type="Proteomes" id="UP000823941"/>
    </source>
</evidence>
<name>A0ABQ7PTH9_PLUXY</name>
<feature type="transmembrane region" description="Helical" evidence="1">
    <location>
        <begin position="52"/>
        <end position="75"/>
    </location>
</feature>
<proteinExistence type="predicted"/>
<keyword evidence="1" id="KW-0812">Transmembrane</keyword>